<feature type="compositionally biased region" description="Basic and acidic residues" evidence="1">
    <location>
        <begin position="1"/>
        <end position="17"/>
    </location>
</feature>
<evidence type="ECO:0000256" key="1">
    <source>
        <dbReference type="SAM" id="MobiDB-lite"/>
    </source>
</evidence>
<reference evidence="2" key="1">
    <citation type="submission" date="2023-11" db="EMBL/GenBank/DDBJ databases">
        <title>Genome assemblies of two species of porcelain crab, Petrolisthes cinctipes and Petrolisthes manimaculis (Anomura: Porcellanidae).</title>
        <authorList>
            <person name="Angst P."/>
        </authorList>
    </citation>
    <scope>NUCLEOTIDE SEQUENCE</scope>
    <source>
        <strain evidence="2">PB745_02</strain>
        <tissue evidence="2">Gill</tissue>
    </source>
</reference>
<feature type="region of interest" description="Disordered" evidence="1">
    <location>
        <begin position="1"/>
        <end position="24"/>
    </location>
</feature>
<sequence length="81" mass="8737">MCKEEVKEARPYKHGETEGALAPSSVPAPLKSCNIYPSGMLDFPSAPAFSQEFYAHAPESPSASHATSLHAYSPLYQPNVN</sequence>
<comment type="caution">
    <text evidence="2">The sequence shown here is derived from an EMBL/GenBank/DDBJ whole genome shotgun (WGS) entry which is preliminary data.</text>
</comment>
<proteinExistence type="predicted"/>
<keyword evidence="3" id="KW-1185">Reference proteome</keyword>
<dbReference type="AlphaFoldDB" id="A0AAE1PYE6"/>
<dbReference type="EMBL" id="JAWZYT010001073">
    <property type="protein sequence ID" value="KAK4315854.1"/>
    <property type="molecule type" value="Genomic_DNA"/>
</dbReference>
<organism evidence="2 3">
    <name type="scientific">Petrolisthes manimaculis</name>
    <dbReference type="NCBI Taxonomy" id="1843537"/>
    <lineage>
        <taxon>Eukaryota</taxon>
        <taxon>Metazoa</taxon>
        <taxon>Ecdysozoa</taxon>
        <taxon>Arthropoda</taxon>
        <taxon>Crustacea</taxon>
        <taxon>Multicrustacea</taxon>
        <taxon>Malacostraca</taxon>
        <taxon>Eumalacostraca</taxon>
        <taxon>Eucarida</taxon>
        <taxon>Decapoda</taxon>
        <taxon>Pleocyemata</taxon>
        <taxon>Anomura</taxon>
        <taxon>Galatheoidea</taxon>
        <taxon>Porcellanidae</taxon>
        <taxon>Petrolisthes</taxon>
    </lineage>
</organism>
<feature type="region of interest" description="Disordered" evidence="1">
    <location>
        <begin position="60"/>
        <end position="81"/>
    </location>
</feature>
<dbReference type="Proteomes" id="UP001292094">
    <property type="component" value="Unassembled WGS sequence"/>
</dbReference>
<protein>
    <submittedName>
        <fullName evidence="2">Uncharacterized protein</fullName>
    </submittedName>
</protein>
<evidence type="ECO:0000313" key="2">
    <source>
        <dbReference type="EMBL" id="KAK4315854.1"/>
    </source>
</evidence>
<evidence type="ECO:0000313" key="3">
    <source>
        <dbReference type="Proteomes" id="UP001292094"/>
    </source>
</evidence>
<gene>
    <name evidence="2" type="ORF">Pmani_012939</name>
</gene>
<name>A0AAE1PYE6_9EUCA</name>
<accession>A0AAE1PYE6</accession>